<dbReference type="Gene3D" id="3.30.1330.60">
    <property type="entry name" value="OmpA-like domain"/>
    <property type="match status" value="1"/>
</dbReference>
<dbReference type="EMBL" id="CP071794">
    <property type="protein sequence ID" value="QTD56490.1"/>
    <property type="molecule type" value="Genomic_DNA"/>
</dbReference>
<proteinExistence type="predicted"/>
<accession>A0ABX7T8F1</accession>
<dbReference type="InterPro" id="IPR036737">
    <property type="entry name" value="OmpA-like_sf"/>
</dbReference>
<gene>
    <name evidence="1" type="ORF">J4G78_02520</name>
</gene>
<keyword evidence="2" id="KW-1185">Reference proteome</keyword>
<organism evidence="1 2">
    <name type="scientific">Parasphingorhabdus cellanae</name>
    <dbReference type="NCBI Taxonomy" id="2806553"/>
    <lineage>
        <taxon>Bacteria</taxon>
        <taxon>Pseudomonadati</taxon>
        <taxon>Pseudomonadota</taxon>
        <taxon>Alphaproteobacteria</taxon>
        <taxon>Sphingomonadales</taxon>
        <taxon>Sphingomonadaceae</taxon>
        <taxon>Parasphingorhabdus</taxon>
    </lineage>
</organism>
<evidence type="ECO:0008006" key="3">
    <source>
        <dbReference type="Google" id="ProtNLM"/>
    </source>
</evidence>
<dbReference type="Proteomes" id="UP000663923">
    <property type="component" value="Chromosome"/>
</dbReference>
<protein>
    <recommendedName>
        <fullName evidence="3">OmpA-like domain-containing protein</fullName>
    </recommendedName>
</protein>
<evidence type="ECO:0000313" key="1">
    <source>
        <dbReference type="EMBL" id="QTD56490.1"/>
    </source>
</evidence>
<sequence length="161" mass="17158">MKRANRWSLAFADLSLLMLGFVVLSFVRPENFADVAEIKAPSKKFEWPTASLYESSEAMLTATGKEKAKAVAGSANERASRVILSITGSAAGSARLDAWELSAARMASFARALKAEGVEESAIIFGERGQSDDDTPQQLIVSIQHNHSNIAAADGTGLASR</sequence>
<dbReference type="RefSeq" id="WP_207988310.1">
    <property type="nucleotide sequence ID" value="NZ_CP071794.1"/>
</dbReference>
<evidence type="ECO:0000313" key="2">
    <source>
        <dbReference type="Proteomes" id="UP000663923"/>
    </source>
</evidence>
<name>A0ABX7T8F1_9SPHN</name>
<reference evidence="1 2" key="1">
    <citation type="submission" date="2021-03" db="EMBL/GenBank/DDBJ databases">
        <title>Complete genome of Parasphingorhabdus_sp.JHSY0214.</title>
        <authorList>
            <person name="Yoo J.H."/>
            <person name="Bae J.W."/>
        </authorList>
    </citation>
    <scope>NUCLEOTIDE SEQUENCE [LARGE SCALE GENOMIC DNA]</scope>
    <source>
        <strain evidence="1 2">JHSY0214</strain>
    </source>
</reference>